<organism evidence="5 6">
    <name type="scientific">Streptomyces griseoruber</name>
    <dbReference type="NCBI Taxonomy" id="1943"/>
    <lineage>
        <taxon>Bacteria</taxon>
        <taxon>Bacillati</taxon>
        <taxon>Actinomycetota</taxon>
        <taxon>Actinomycetes</taxon>
        <taxon>Kitasatosporales</taxon>
        <taxon>Streptomycetaceae</taxon>
        <taxon>Streptomyces</taxon>
    </lineage>
</organism>
<dbReference type="InterPro" id="IPR035328">
    <property type="entry name" value="DUF3048_C"/>
</dbReference>
<dbReference type="STRING" id="1943.AQJ64_25540"/>
<reference evidence="5 6" key="1">
    <citation type="submission" date="2015-10" db="EMBL/GenBank/DDBJ databases">
        <title>Draft genome sequence of Streptomyces griseoruber DSM 40281, type strain for the species Streptomyces griseoruber.</title>
        <authorList>
            <person name="Ruckert C."/>
            <person name="Winkler A."/>
            <person name="Kalinowski J."/>
            <person name="Kampfer P."/>
            <person name="Glaeser S."/>
        </authorList>
    </citation>
    <scope>NUCLEOTIDE SEQUENCE [LARGE SCALE GENOMIC DNA]</scope>
    <source>
        <strain evidence="5 6">DSM 40281</strain>
    </source>
</reference>
<evidence type="ECO:0008006" key="7">
    <source>
        <dbReference type="Google" id="ProtNLM"/>
    </source>
</evidence>
<feature type="domain" description="DUF3048" evidence="3">
    <location>
        <begin position="66"/>
        <end position="190"/>
    </location>
</feature>
<dbReference type="Proteomes" id="UP000052982">
    <property type="component" value="Unassembled WGS sequence"/>
</dbReference>
<name>A0A101SUS2_9ACTN</name>
<feature type="region of interest" description="Disordered" evidence="1">
    <location>
        <begin position="38"/>
        <end position="66"/>
    </location>
</feature>
<keyword evidence="6" id="KW-1185">Reference proteome</keyword>
<protein>
    <recommendedName>
        <fullName evidence="7">CchlO</fullName>
    </recommendedName>
</protein>
<evidence type="ECO:0000259" key="3">
    <source>
        <dbReference type="Pfam" id="PF11258"/>
    </source>
</evidence>
<evidence type="ECO:0000313" key="5">
    <source>
        <dbReference type="EMBL" id="KUN80448.1"/>
    </source>
</evidence>
<dbReference type="InterPro" id="IPR023158">
    <property type="entry name" value="YerB-like_sf"/>
</dbReference>
<gene>
    <name evidence="5" type="ORF">AQJ64_25540</name>
</gene>
<dbReference type="Gene3D" id="3.50.90.10">
    <property type="entry name" value="YerB-like"/>
    <property type="match status" value="1"/>
</dbReference>
<dbReference type="AlphaFoldDB" id="A0A101SUS2"/>
<accession>A0A101SUS2</accession>
<keyword evidence="2" id="KW-0732">Signal</keyword>
<dbReference type="InterPro" id="IPR021416">
    <property type="entry name" value="DUF3048_N"/>
</dbReference>
<evidence type="ECO:0000259" key="4">
    <source>
        <dbReference type="Pfam" id="PF17479"/>
    </source>
</evidence>
<dbReference type="Pfam" id="PF11258">
    <property type="entry name" value="DUF3048"/>
    <property type="match status" value="1"/>
</dbReference>
<evidence type="ECO:0000256" key="1">
    <source>
        <dbReference type="SAM" id="MobiDB-lite"/>
    </source>
</evidence>
<feature type="signal peptide" evidence="2">
    <location>
        <begin position="1"/>
        <end position="30"/>
    </location>
</feature>
<sequence>MVGAERARRSRAAVGATPAAPLLAAALALALSLAAGCTTSRSPSPDDGRSTSGRPDGTSPPATSLGPVLAVKIDNADAARPQTGVDAADVVYVEQVEGGLSRLMAVYASRLPQAVGPVRSARESDLELLGQFRRPVLAFSGAQHKLLPLIDRAPLDAVTPGDASGAYFRGPDRAAPHNLYLRPDRLLPSAPGAAALTTGFRYGPAPSGGRAQASHTVRYPAARFTFTWSADRARWLVSMDGTPTVTADGQRVAPATVVVQYVTMRASAFHDFLGNDTPYTETVGSGTAEVLRDGRAYDVRWKRATAQDGTDFTTGDGNPVDFAEGQVWVVFAKAP</sequence>
<evidence type="ECO:0000313" key="6">
    <source>
        <dbReference type="Proteomes" id="UP000052982"/>
    </source>
</evidence>
<proteinExistence type="predicted"/>
<dbReference type="Pfam" id="PF17479">
    <property type="entry name" value="DUF3048_C"/>
    <property type="match status" value="1"/>
</dbReference>
<feature type="domain" description="DUF3048" evidence="4">
    <location>
        <begin position="216"/>
        <end position="329"/>
    </location>
</feature>
<feature type="chain" id="PRO_5007106598" description="CchlO" evidence="2">
    <location>
        <begin position="31"/>
        <end position="335"/>
    </location>
</feature>
<dbReference type="EMBL" id="LMWW01000042">
    <property type="protein sequence ID" value="KUN80448.1"/>
    <property type="molecule type" value="Genomic_DNA"/>
</dbReference>
<dbReference type="OrthoDB" id="9779102at2"/>
<dbReference type="RefSeq" id="WP_055633277.1">
    <property type="nucleotide sequence ID" value="NZ_JBIRRP010000028.1"/>
</dbReference>
<evidence type="ECO:0000256" key="2">
    <source>
        <dbReference type="SAM" id="SignalP"/>
    </source>
</evidence>
<comment type="caution">
    <text evidence="5">The sequence shown here is derived from an EMBL/GenBank/DDBJ whole genome shotgun (WGS) entry which is preliminary data.</text>
</comment>
<dbReference type="SUPFAM" id="SSF159774">
    <property type="entry name" value="YerB-like"/>
    <property type="match status" value="1"/>
</dbReference>